<keyword evidence="3" id="KW-1185">Reference proteome</keyword>
<reference evidence="2" key="1">
    <citation type="journal article" date="2022" name="bioRxiv">
        <title>Sequencing and chromosome-scale assembly of the giantPleurodeles waltlgenome.</title>
        <authorList>
            <person name="Brown T."/>
            <person name="Elewa A."/>
            <person name="Iarovenko S."/>
            <person name="Subramanian E."/>
            <person name="Araus A.J."/>
            <person name="Petzold A."/>
            <person name="Susuki M."/>
            <person name="Suzuki K.-i.T."/>
            <person name="Hayashi T."/>
            <person name="Toyoda A."/>
            <person name="Oliveira C."/>
            <person name="Osipova E."/>
            <person name="Leigh N.D."/>
            <person name="Simon A."/>
            <person name="Yun M.H."/>
        </authorList>
    </citation>
    <scope>NUCLEOTIDE SEQUENCE</scope>
    <source>
        <strain evidence="2">20211129_DDA</strain>
        <tissue evidence="2">Liver</tissue>
    </source>
</reference>
<feature type="region of interest" description="Disordered" evidence="1">
    <location>
        <begin position="1"/>
        <end position="43"/>
    </location>
</feature>
<sequence>MGRHRRSKTSQGNTVEQYSTPVPLPLHQTQSGGPEDDLGVPGTTEFLAPCQRERFRQKRSSLSINFF</sequence>
<dbReference type="EMBL" id="JANPWB010000006">
    <property type="protein sequence ID" value="KAJ1180345.1"/>
    <property type="molecule type" value="Genomic_DNA"/>
</dbReference>
<dbReference type="Proteomes" id="UP001066276">
    <property type="component" value="Chromosome 3_2"/>
</dbReference>
<gene>
    <name evidence="2" type="ORF">NDU88_005567</name>
</gene>
<feature type="compositionally biased region" description="Polar residues" evidence="1">
    <location>
        <begin position="9"/>
        <end position="20"/>
    </location>
</feature>
<accession>A0AAV7TVT7</accession>
<evidence type="ECO:0000256" key="1">
    <source>
        <dbReference type="SAM" id="MobiDB-lite"/>
    </source>
</evidence>
<organism evidence="2 3">
    <name type="scientific">Pleurodeles waltl</name>
    <name type="common">Iberian ribbed newt</name>
    <dbReference type="NCBI Taxonomy" id="8319"/>
    <lineage>
        <taxon>Eukaryota</taxon>
        <taxon>Metazoa</taxon>
        <taxon>Chordata</taxon>
        <taxon>Craniata</taxon>
        <taxon>Vertebrata</taxon>
        <taxon>Euteleostomi</taxon>
        <taxon>Amphibia</taxon>
        <taxon>Batrachia</taxon>
        <taxon>Caudata</taxon>
        <taxon>Salamandroidea</taxon>
        <taxon>Salamandridae</taxon>
        <taxon>Pleurodelinae</taxon>
        <taxon>Pleurodeles</taxon>
    </lineage>
</organism>
<evidence type="ECO:0000313" key="3">
    <source>
        <dbReference type="Proteomes" id="UP001066276"/>
    </source>
</evidence>
<name>A0AAV7TVT7_PLEWA</name>
<evidence type="ECO:0000313" key="2">
    <source>
        <dbReference type="EMBL" id="KAJ1180345.1"/>
    </source>
</evidence>
<dbReference type="AlphaFoldDB" id="A0AAV7TVT7"/>
<proteinExistence type="predicted"/>
<protein>
    <submittedName>
        <fullName evidence="2">Uncharacterized protein</fullName>
    </submittedName>
</protein>
<comment type="caution">
    <text evidence="2">The sequence shown here is derived from an EMBL/GenBank/DDBJ whole genome shotgun (WGS) entry which is preliminary data.</text>
</comment>